<accession>A0A0F0KCU4</accession>
<gene>
    <name evidence="1" type="ORF">RN50_03338</name>
</gene>
<sequence length="99" mass="10112">MLTLTDNATAIVNTLVSRQTDAADAGLRIHSTPAGGPDGGARLAVLVTPDPEPEDQVVEVSGTRLFLDETAAAALEDKILDAGVDDEGSVSFAVLPQVA</sequence>
<comment type="caution">
    <text evidence="1">The sequence shown here is derived from an EMBL/GenBank/DDBJ whole genome shotgun (WGS) entry which is preliminary data.</text>
</comment>
<dbReference type="GeneID" id="94443843"/>
<reference evidence="1 2" key="1">
    <citation type="submission" date="2015-02" db="EMBL/GenBank/DDBJ databases">
        <title>Draft genome sequences of ten Microbacterium spp. with emphasis on heavy metal contaminated environments.</title>
        <authorList>
            <person name="Corretto E."/>
        </authorList>
    </citation>
    <scope>NUCLEOTIDE SEQUENCE [LARGE SCALE GENOMIC DNA]</scope>
    <source>
        <strain evidence="1 2">DSM 12966</strain>
    </source>
</reference>
<protein>
    <submittedName>
        <fullName evidence="1">Iron-sulfur cluster biosynthesis</fullName>
    </submittedName>
</protein>
<organism evidence="1 2">
    <name type="scientific">Microbacterium foliorum</name>
    <dbReference type="NCBI Taxonomy" id="104336"/>
    <lineage>
        <taxon>Bacteria</taxon>
        <taxon>Bacillati</taxon>
        <taxon>Actinomycetota</taxon>
        <taxon>Actinomycetes</taxon>
        <taxon>Micrococcales</taxon>
        <taxon>Microbacteriaceae</taxon>
        <taxon>Microbacterium</taxon>
    </lineage>
</organism>
<dbReference type="Gene3D" id="2.60.300.12">
    <property type="entry name" value="HesB-like domain"/>
    <property type="match status" value="1"/>
</dbReference>
<dbReference type="InterPro" id="IPR035903">
    <property type="entry name" value="HesB-like_dom_sf"/>
</dbReference>
<dbReference type="AlphaFoldDB" id="A0A0F0KCU4"/>
<dbReference type="PATRIC" id="fig|104336.4.peg.3379"/>
<dbReference type="RefSeq" id="WP_045255556.1">
    <property type="nucleotide sequence ID" value="NZ_CAKKLS010000002.1"/>
</dbReference>
<dbReference type="EMBL" id="JYIU01000046">
    <property type="protein sequence ID" value="KJL18229.1"/>
    <property type="molecule type" value="Genomic_DNA"/>
</dbReference>
<dbReference type="SUPFAM" id="SSF89360">
    <property type="entry name" value="HesB-like domain"/>
    <property type="match status" value="1"/>
</dbReference>
<evidence type="ECO:0000313" key="1">
    <source>
        <dbReference type="EMBL" id="KJL18229.1"/>
    </source>
</evidence>
<proteinExistence type="predicted"/>
<evidence type="ECO:0000313" key="2">
    <source>
        <dbReference type="Proteomes" id="UP000033572"/>
    </source>
</evidence>
<keyword evidence="2" id="KW-1185">Reference proteome</keyword>
<name>A0A0F0KCU4_9MICO</name>
<dbReference type="Proteomes" id="UP000033572">
    <property type="component" value="Unassembled WGS sequence"/>
</dbReference>
<dbReference type="KEGG" id="mfol:DXT68_05525"/>